<organism evidence="2 3">
    <name type="scientific">Monoraphidium neglectum</name>
    <dbReference type="NCBI Taxonomy" id="145388"/>
    <lineage>
        <taxon>Eukaryota</taxon>
        <taxon>Viridiplantae</taxon>
        <taxon>Chlorophyta</taxon>
        <taxon>core chlorophytes</taxon>
        <taxon>Chlorophyceae</taxon>
        <taxon>CS clade</taxon>
        <taxon>Sphaeropleales</taxon>
        <taxon>Selenastraceae</taxon>
        <taxon>Monoraphidium</taxon>
    </lineage>
</organism>
<evidence type="ECO:0000313" key="2">
    <source>
        <dbReference type="EMBL" id="KIY98986.1"/>
    </source>
</evidence>
<dbReference type="GeneID" id="25741848"/>
<accession>A0A0D2ME01</accession>
<evidence type="ECO:0000256" key="1">
    <source>
        <dbReference type="SAM" id="Phobius"/>
    </source>
</evidence>
<reference evidence="2 3" key="1">
    <citation type="journal article" date="2013" name="BMC Genomics">
        <title>Reconstruction of the lipid metabolism for the microalga Monoraphidium neglectum from its genome sequence reveals characteristics suitable for biofuel production.</title>
        <authorList>
            <person name="Bogen C."/>
            <person name="Al-Dilaimi A."/>
            <person name="Albersmeier A."/>
            <person name="Wichmann J."/>
            <person name="Grundmann M."/>
            <person name="Rupp O."/>
            <person name="Lauersen K.J."/>
            <person name="Blifernez-Klassen O."/>
            <person name="Kalinowski J."/>
            <person name="Goesmann A."/>
            <person name="Mussgnug J.H."/>
            <person name="Kruse O."/>
        </authorList>
    </citation>
    <scope>NUCLEOTIDE SEQUENCE [LARGE SCALE GENOMIC DNA]</scope>
    <source>
        <strain evidence="2 3">SAG 48.87</strain>
    </source>
</reference>
<sequence>MPAAARAAIEWAWEGHFSLFARDVAYAVEGPGDADSRACLLESLLRFTAGCAMTDTALHLLHACVRGGVIALVAPGPPRAFAFERAVRAAGVGGIGFVAASCVGDLPGAPRRAAAAAAVGSKAFPASAARGGGSAAPPAAATSHGLPRLDLRTCVGAGATPLAALAVLLLALLAWLVLARAPAAALA</sequence>
<proteinExistence type="predicted"/>
<dbReference type="AlphaFoldDB" id="A0A0D2ME01"/>
<gene>
    <name evidence="2" type="ORF">MNEG_8973</name>
</gene>
<name>A0A0D2ME01_9CHLO</name>
<feature type="transmembrane region" description="Helical" evidence="1">
    <location>
        <begin position="158"/>
        <end position="178"/>
    </location>
</feature>
<protein>
    <submittedName>
        <fullName evidence="2">Uncharacterized protein</fullName>
    </submittedName>
</protein>
<keyword evidence="1" id="KW-0472">Membrane</keyword>
<keyword evidence="1" id="KW-1133">Transmembrane helix</keyword>
<dbReference type="KEGG" id="mng:MNEG_8973"/>
<dbReference type="OrthoDB" id="10678529at2759"/>
<dbReference type="Proteomes" id="UP000054498">
    <property type="component" value="Unassembled WGS sequence"/>
</dbReference>
<keyword evidence="1" id="KW-0812">Transmembrane</keyword>
<dbReference type="EMBL" id="KK101992">
    <property type="protein sequence ID" value="KIY98986.1"/>
    <property type="molecule type" value="Genomic_DNA"/>
</dbReference>
<keyword evidence="3" id="KW-1185">Reference proteome</keyword>
<dbReference type="RefSeq" id="XP_013898006.1">
    <property type="nucleotide sequence ID" value="XM_014042552.1"/>
</dbReference>
<evidence type="ECO:0000313" key="3">
    <source>
        <dbReference type="Proteomes" id="UP000054498"/>
    </source>
</evidence>